<evidence type="ECO:0000256" key="6">
    <source>
        <dbReference type="ARBA" id="ARBA00023295"/>
    </source>
</evidence>
<dbReference type="GO" id="GO:0071555">
    <property type="term" value="P:cell wall organization"/>
    <property type="evidence" value="ECO:0007669"/>
    <property type="project" value="UniProtKB-KW"/>
</dbReference>
<accession>A0A6N9Q0U2</accession>
<gene>
    <name evidence="10" type="ORF">ERL59_07305</name>
</gene>
<dbReference type="GO" id="GO:0000272">
    <property type="term" value="P:polysaccharide catabolic process"/>
    <property type="evidence" value="ECO:0007669"/>
    <property type="project" value="UniProtKB-KW"/>
</dbReference>
<comment type="similarity">
    <text evidence="2">Belongs to the glycosyl hydrolase 81 family.</text>
</comment>
<evidence type="ECO:0000259" key="9">
    <source>
        <dbReference type="PROSITE" id="PS50022"/>
    </source>
</evidence>
<organism evidence="10 11">
    <name type="scientific">Chengkuizengella marina</name>
    <dbReference type="NCBI Taxonomy" id="2507566"/>
    <lineage>
        <taxon>Bacteria</taxon>
        <taxon>Bacillati</taxon>
        <taxon>Bacillota</taxon>
        <taxon>Bacilli</taxon>
        <taxon>Bacillales</taxon>
        <taxon>Paenibacillaceae</taxon>
        <taxon>Chengkuizengella</taxon>
    </lineage>
</organism>
<dbReference type="InterPro" id="IPR013783">
    <property type="entry name" value="Ig-like_fold"/>
</dbReference>
<dbReference type="InterPro" id="IPR044060">
    <property type="entry name" value="Bacterial_rp_domain"/>
</dbReference>
<keyword evidence="8" id="KW-0624">Polysaccharide degradation</keyword>
<keyword evidence="7" id="KW-0961">Cell wall biogenesis/degradation</keyword>
<comment type="caution">
    <text evidence="10">The sequence shown here is derived from an EMBL/GenBank/DDBJ whole genome shotgun (WGS) entry which is preliminary data.</text>
</comment>
<dbReference type="Gene3D" id="2.60.40.10">
    <property type="entry name" value="Immunoglobulins"/>
    <property type="match status" value="2"/>
</dbReference>
<dbReference type="SMART" id="SM00089">
    <property type="entry name" value="PKD"/>
    <property type="match status" value="2"/>
</dbReference>
<dbReference type="Gene3D" id="2.60.120.260">
    <property type="entry name" value="Galactose-binding domain-like"/>
    <property type="match status" value="1"/>
</dbReference>
<dbReference type="PROSITE" id="PS52008">
    <property type="entry name" value="GH81"/>
    <property type="match status" value="1"/>
</dbReference>
<proteinExistence type="inferred from homology"/>
<dbReference type="Pfam" id="PF00754">
    <property type="entry name" value="F5_F8_type_C"/>
    <property type="match status" value="1"/>
</dbReference>
<evidence type="ECO:0000256" key="8">
    <source>
        <dbReference type="ARBA" id="ARBA00023326"/>
    </source>
</evidence>
<dbReference type="Pfam" id="PF22184">
    <property type="entry name" value="CBM_56"/>
    <property type="match status" value="1"/>
</dbReference>
<dbReference type="InterPro" id="IPR047569">
    <property type="entry name" value="CBM56"/>
</dbReference>
<dbReference type="InterPro" id="IPR040720">
    <property type="entry name" value="GH81_C"/>
</dbReference>
<dbReference type="GO" id="GO:0030246">
    <property type="term" value="F:carbohydrate binding"/>
    <property type="evidence" value="ECO:0007669"/>
    <property type="project" value="InterPro"/>
</dbReference>
<evidence type="ECO:0000256" key="3">
    <source>
        <dbReference type="ARBA" id="ARBA00012780"/>
    </source>
</evidence>
<dbReference type="EMBL" id="SIJB01000017">
    <property type="protein sequence ID" value="NBI28762.1"/>
    <property type="molecule type" value="Genomic_DNA"/>
</dbReference>
<evidence type="ECO:0000313" key="11">
    <source>
        <dbReference type="Proteomes" id="UP000448943"/>
    </source>
</evidence>
<dbReference type="InterPro" id="IPR000421">
    <property type="entry name" value="FA58C"/>
</dbReference>
<dbReference type="Pfam" id="PF18998">
    <property type="entry name" value="Flg_new_2"/>
    <property type="match status" value="3"/>
</dbReference>
<dbReference type="SUPFAM" id="SSF49785">
    <property type="entry name" value="Galactose-binding domain-like"/>
    <property type="match status" value="1"/>
</dbReference>
<dbReference type="GO" id="GO:0042973">
    <property type="term" value="F:glucan endo-1,3-beta-D-glucosidase activity"/>
    <property type="evidence" value="ECO:0007669"/>
    <property type="project" value="UniProtKB-EC"/>
</dbReference>
<dbReference type="InterPro" id="IPR008979">
    <property type="entry name" value="Galactose-bd-like_sf"/>
</dbReference>
<evidence type="ECO:0000256" key="4">
    <source>
        <dbReference type="ARBA" id="ARBA00022801"/>
    </source>
</evidence>
<protein>
    <recommendedName>
        <fullName evidence="3">glucan endo-1,3-beta-D-glucosidase</fullName>
        <ecNumber evidence="3">3.2.1.39</ecNumber>
    </recommendedName>
</protein>
<dbReference type="EC" id="3.2.1.39" evidence="3"/>
<evidence type="ECO:0000256" key="7">
    <source>
        <dbReference type="ARBA" id="ARBA00023316"/>
    </source>
</evidence>
<name>A0A6N9Q0U2_9BACL</name>
<dbReference type="PROSITE" id="PS50022">
    <property type="entry name" value="FA58C_3"/>
    <property type="match status" value="1"/>
</dbReference>
<dbReference type="PANTHER" id="PTHR31983">
    <property type="entry name" value="ENDO-1,3(4)-BETA-GLUCANASE 1"/>
    <property type="match status" value="1"/>
</dbReference>
<sequence length="1557" mass="171667">MMLVNLKLRFAHKMMIILIIFILLLSQMSLNNVSADNHVPSPLLQYPAYSTTDSANANLPVPPVRITDNVSTPLTSHQWFTNLYFDPSDWADPEYPNMIGLIADPLAVRIEKTGGGPILTALNIQYVYNAGQGNPHYRIPYELAPALEVNPLSSDAGVAHMDGYSDWGLKMAWNNGDFNAYAYNGSPFVYFESNDGIRIQTKDIGHIWYNQDNVLGVSVEINIEEDPSLGHLGTDDFVIYAPTGSTWEVFTDQFGFITATSDLNGLDYASVVSLPREEDVAAKIDLLNYYKAFAYNFITDTKVSWEYNEEAALVTTTFTSTFDQKEPGSNNLVYALYPHQWLNYNHDIENITYNSARGPMKVIETQGNRFITEMTYYGILPSFPHVADESLSGYSIEELRQHVLDQVAAGEGANIFQRNTIYGTSVTIGRTAHMIDVANDAGLIEERDTIIQWVKNALEDWLSYSGENGDAFFYYNADYGSLIGVPPESGMFSDSHLNDHHFEYGYMIKAAAIVASYDKQWALDWEDRINLLIREVDNWDRTDTQFPFLRFMNPYQGHSWATGAADFRDGANQESSSEAMNFASGVAQWGMVMGNDTIRDLGIYLYTTEGEAVLNYWFDINDIVFPNGPDFGDQIDAIWEPAQFNYPMVGWIWGDKAGFATWFGSEQTGYQEYPVGINLLPMTAGSLYLARDTEYITNFTDWFLNKYGQVNRWNELFWEYLALADPERALTMYNTSPHGASEPSPPSETEPHYYSWIHNMVALGAYDSSITANTPSYAVFNKNGERTYVAYNPTNTDLVVQFSDGSVVTVPPGELIAEKDPDQLLADAGENIVVLDDNEDGSESVMLDGSGSFNSNGTITSYEWLENGMQIATGVSPTVVLDNGEHLITLTVTGSDGTTASDEVLVWVTAGEPIAIAGSDQSLVDLDGNGSETVVLDGSRSFAPVGTIAEYRWTEDGTQIAIGVSPNVDLSTGNHNITLTVTSDIGKSSSSNVLISIDAEIGQNATVTASSTSEGIPGNINDGNENSVWVSEDSDAPQWIVMDFGGMSDVSQVNVTWGDNYYATTYEVQISDDESFTNFEVLGSINDGDGGEDVLHPENHINGSYVRLYATEGNGGTKGFEDSSRNFIAEVTSSTTTVPTITFVPLVNDIGIGFCYIQPSVNGSELGSYPCTPNQPYELNNVIDGDIVSFNYKYTLPTGAQADSDIFEFTVGNVNGGKVYSIKEIKVFSNSDVDPVPKYELDVLNGTGEGNYREGELVLITGTPPLVQPNEIATFEGWTGDVSYLDDPTLESTTVTMPNMNITVTANYLVEQVELYDLMVENGSGSGSYKEGDRVIVLGTPPTVEPNEIATFEGWTGDVSYLENPTLENTAVTMPNMNISVTANYSIEQAPVYQLMVQNGTGSGNYQEGELVKITGTPPQAEPGSIITFTGWTGDISYLDDAMMESTVISIPNMNISVTANYSITPPSEGEFIQGVEVMGNQLTIWFKPNQFSPGFVLVHHVVYPQPGYEENYFLEYNSTTDRYERIVTGTSIDYSFTYTDESNTQITTDTYHFIVE</sequence>
<keyword evidence="6" id="KW-0326">Glycosidase</keyword>
<dbReference type="SUPFAM" id="SSF49299">
    <property type="entry name" value="PKD domain"/>
    <property type="match status" value="1"/>
</dbReference>
<dbReference type="InterPro" id="IPR005200">
    <property type="entry name" value="Endo-beta-glucanase"/>
</dbReference>
<keyword evidence="4" id="KW-0378">Hydrolase</keyword>
<dbReference type="Pfam" id="PF17652">
    <property type="entry name" value="Glyco_hydro81C"/>
    <property type="match status" value="1"/>
</dbReference>
<dbReference type="PANTHER" id="PTHR31983:SF0">
    <property type="entry name" value="GLUCAN ENDO-1,3-BETA-D-GLUCOSIDASE 2"/>
    <property type="match status" value="1"/>
</dbReference>
<keyword evidence="5" id="KW-0119">Carbohydrate metabolism</keyword>
<evidence type="ECO:0000313" key="10">
    <source>
        <dbReference type="EMBL" id="NBI28762.1"/>
    </source>
</evidence>
<keyword evidence="11" id="KW-1185">Reference proteome</keyword>
<dbReference type="GO" id="GO:0052861">
    <property type="term" value="F:endo-1,3(4)-beta-glucanase activity"/>
    <property type="evidence" value="ECO:0007669"/>
    <property type="project" value="InterPro"/>
</dbReference>
<dbReference type="InterPro" id="IPR035986">
    <property type="entry name" value="PKD_dom_sf"/>
</dbReference>
<dbReference type="Proteomes" id="UP000448943">
    <property type="component" value="Unassembled WGS sequence"/>
</dbReference>
<dbReference type="InterPro" id="IPR022409">
    <property type="entry name" value="PKD/Chitinase_dom"/>
</dbReference>
<feature type="domain" description="F5/8 type C" evidence="9">
    <location>
        <begin position="980"/>
        <end position="1111"/>
    </location>
</feature>
<comment type="catalytic activity">
    <reaction evidence="1">
        <text>Hydrolysis of (1-&gt;3)-beta-D-glucosidic linkages in (1-&gt;3)-beta-D-glucans.</text>
        <dbReference type="EC" id="3.2.1.39"/>
    </reaction>
</comment>
<reference evidence="10 11" key="1">
    <citation type="submission" date="2019-01" db="EMBL/GenBank/DDBJ databases">
        <title>Chengkuizengella sp. nov., isolated from deep-sea sediment of East Pacific Ocean.</title>
        <authorList>
            <person name="Yang J."/>
            <person name="Lai Q."/>
            <person name="Shao Z."/>
        </authorList>
    </citation>
    <scope>NUCLEOTIDE SEQUENCE [LARGE SCALE GENOMIC DNA]</scope>
    <source>
        <strain evidence="10 11">YPA3-1-1</strain>
    </source>
</reference>
<evidence type="ECO:0000256" key="5">
    <source>
        <dbReference type="ARBA" id="ARBA00023277"/>
    </source>
</evidence>
<evidence type="ECO:0000256" key="2">
    <source>
        <dbReference type="ARBA" id="ARBA00010730"/>
    </source>
</evidence>
<evidence type="ECO:0000256" key="1">
    <source>
        <dbReference type="ARBA" id="ARBA00000382"/>
    </source>
</evidence>